<feature type="domain" description="Protein kinase" evidence="6">
    <location>
        <begin position="10"/>
        <end position="278"/>
    </location>
</feature>
<keyword evidence="5" id="KW-0067">ATP-binding</keyword>
<keyword evidence="3" id="KW-0547">Nucleotide-binding</keyword>
<keyword evidence="8" id="KW-1185">Reference proteome</keyword>
<dbReference type="Proteomes" id="UP001550535">
    <property type="component" value="Unassembled WGS sequence"/>
</dbReference>
<dbReference type="GO" id="GO:0016301">
    <property type="term" value="F:kinase activity"/>
    <property type="evidence" value="ECO:0007669"/>
    <property type="project" value="UniProtKB-KW"/>
</dbReference>
<dbReference type="RefSeq" id="WP_063022033.1">
    <property type="nucleotide sequence ID" value="NZ_JBEYBM010000016.1"/>
</dbReference>
<evidence type="ECO:0000256" key="3">
    <source>
        <dbReference type="ARBA" id="ARBA00022741"/>
    </source>
</evidence>
<keyword evidence="4 7" id="KW-0418">Kinase</keyword>
<accession>A0ABV2XD79</accession>
<dbReference type="Gene3D" id="3.30.200.20">
    <property type="entry name" value="Phosphorylase Kinase, domain 1"/>
    <property type="match status" value="1"/>
</dbReference>
<evidence type="ECO:0000259" key="6">
    <source>
        <dbReference type="PROSITE" id="PS50011"/>
    </source>
</evidence>
<evidence type="ECO:0000256" key="1">
    <source>
        <dbReference type="ARBA" id="ARBA00012513"/>
    </source>
</evidence>
<dbReference type="Gene3D" id="1.25.40.10">
    <property type="entry name" value="Tetratricopeptide repeat domain"/>
    <property type="match status" value="1"/>
</dbReference>
<comment type="caution">
    <text evidence="7">The sequence shown here is derived from an EMBL/GenBank/DDBJ whole genome shotgun (WGS) entry which is preliminary data.</text>
</comment>
<evidence type="ECO:0000256" key="4">
    <source>
        <dbReference type="ARBA" id="ARBA00022777"/>
    </source>
</evidence>
<dbReference type="Gene3D" id="1.10.510.10">
    <property type="entry name" value="Transferase(Phosphotransferase) domain 1"/>
    <property type="match status" value="1"/>
</dbReference>
<dbReference type="Pfam" id="PF00069">
    <property type="entry name" value="Pkinase"/>
    <property type="match status" value="1"/>
</dbReference>
<dbReference type="EC" id="2.7.11.1" evidence="1"/>
<keyword evidence="2" id="KW-0808">Transferase</keyword>
<evidence type="ECO:0000256" key="5">
    <source>
        <dbReference type="ARBA" id="ARBA00022840"/>
    </source>
</evidence>
<dbReference type="PROSITE" id="PS00108">
    <property type="entry name" value="PROTEIN_KINASE_ST"/>
    <property type="match status" value="1"/>
</dbReference>
<reference evidence="7 8" key="1">
    <citation type="submission" date="2024-06" db="EMBL/GenBank/DDBJ databases">
        <title>The Natural Products Discovery Center: Release of the First 8490 Sequenced Strains for Exploring Actinobacteria Biosynthetic Diversity.</title>
        <authorList>
            <person name="Kalkreuter E."/>
            <person name="Kautsar S.A."/>
            <person name="Yang D."/>
            <person name="Bader C.D."/>
            <person name="Teijaro C.N."/>
            <person name="Fluegel L."/>
            <person name="Davis C.M."/>
            <person name="Simpson J.R."/>
            <person name="Lauterbach L."/>
            <person name="Steele A.D."/>
            <person name="Gui C."/>
            <person name="Meng S."/>
            <person name="Li G."/>
            <person name="Viehrig K."/>
            <person name="Ye F."/>
            <person name="Su P."/>
            <person name="Kiefer A.F."/>
            <person name="Nichols A."/>
            <person name="Cepeda A.J."/>
            <person name="Yan W."/>
            <person name="Fan B."/>
            <person name="Jiang Y."/>
            <person name="Adhikari A."/>
            <person name="Zheng C.-J."/>
            <person name="Schuster L."/>
            <person name="Cowan T.M."/>
            <person name="Smanski M.J."/>
            <person name="Chevrette M.G."/>
            <person name="De Carvalho L.P.S."/>
            <person name="Shen B."/>
        </authorList>
    </citation>
    <scope>NUCLEOTIDE SEQUENCE [LARGE SCALE GENOMIC DNA]</scope>
    <source>
        <strain evidence="7 8">NPDC019434</strain>
    </source>
</reference>
<sequence length="522" mass="57417">MRERRIDNRYELTEEISSGGMGSVWRGYDTVLDREVAVKKIRLDQVQTNEQAEEFTQRFRQEARVTARIRHHGVPQVFDAVLDASFEAVYLVMELIDGVPLRDYINPGNPLPLTWVAAVAAQIATVLSHAHAIPVVHRDLKPDNVLVTREGAVKVIDFGIAAILDGGPRLTKAGQQIGTFRYMAPERVQGARIQNPSSDLYALGCMIHEMISGSPLFEADSEFDLQLQHVDAEPQPLREIRPEVPADFERLVLDLVRKSPQDRPADACVVYERLLPFLPVPGTPVAPAELYLPGFPDPTRIFRRPNAPLETSQIEPTRLRPNAAPPTVPLSAMHLRTAIESAERRYNELLEQGRFDQAAAALNAVLDSAAEVNGADNLAVLRLRSLVAAAWSLGGEHGKAKREFEALAEAYRRVQGRFSEFAWDSRAGAARCRIALGDTDGGIAALRSVLDEVVTANSDGGQMALALRFDLGELLASTGQFAEARTLLGALHEDLCVINGPADEFTVEVAALLRTLPEENRD</sequence>
<dbReference type="PANTHER" id="PTHR43671:SF13">
    <property type="entry name" value="SERINE_THREONINE-PROTEIN KINASE NEK2"/>
    <property type="match status" value="1"/>
</dbReference>
<dbReference type="SUPFAM" id="SSF48452">
    <property type="entry name" value="TPR-like"/>
    <property type="match status" value="1"/>
</dbReference>
<dbReference type="SUPFAM" id="SSF56112">
    <property type="entry name" value="Protein kinase-like (PK-like)"/>
    <property type="match status" value="1"/>
</dbReference>
<dbReference type="InterPro" id="IPR050660">
    <property type="entry name" value="NEK_Ser/Thr_kinase"/>
</dbReference>
<evidence type="ECO:0000313" key="8">
    <source>
        <dbReference type="Proteomes" id="UP001550535"/>
    </source>
</evidence>
<evidence type="ECO:0000256" key="2">
    <source>
        <dbReference type="ARBA" id="ARBA00022679"/>
    </source>
</evidence>
<dbReference type="InterPro" id="IPR008271">
    <property type="entry name" value="Ser/Thr_kinase_AS"/>
</dbReference>
<dbReference type="InterPro" id="IPR011009">
    <property type="entry name" value="Kinase-like_dom_sf"/>
</dbReference>
<dbReference type="PROSITE" id="PS50011">
    <property type="entry name" value="PROTEIN_KINASE_DOM"/>
    <property type="match status" value="1"/>
</dbReference>
<evidence type="ECO:0000313" key="7">
    <source>
        <dbReference type="EMBL" id="MEU2123761.1"/>
    </source>
</evidence>
<dbReference type="InterPro" id="IPR000719">
    <property type="entry name" value="Prot_kinase_dom"/>
</dbReference>
<dbReference type="PANTHER" id="PTHR43671">
    <property type="entry name" value="SERINE/THREONINE-PROTEIN KINASE NEK"/>
    <property type="match status" value="1"/>
</dbReference>
<protein>
    <recommendedName>
        <fullName evidence="1">non-specific serine/threonine protein kinase</fullName>
        <ecNumber evidence="1">2.7.11.1</ecNumber>
    </recommendedName>
</protein>
<dbReference type="EMBL" id="JBEYBR010000045">
    <property type="protein sequence ID" value="MEU2123761.1"/>
    <property type="molecule type" value="Genomic_DNA"/>
</dbReference>
<dbReference type="InterPro" id="IPR011990">
    <property type="entry name" value="TPR-like_helical_dom_sf"/>
</dbReference>
<proteinExistence type="predicted"/>
<organism evidence="7 8">
    <name type="scientific">Nocardia niwae</name>
    <dbReference type="NCBI Taxonomy" id="626084"/>
    <lineage>
        <taxon>Bacteria</taxon>
        <taxon>Bacillati</taxon>
        <taxon>Actinomycetota</taxon>
        <taxon>Actinomycetes</taxon>
        <taxon>Mycobacteriales</taxon>
        <taxon>Nocardiaceae</taxon>
        <taxon>Nocardia</taxon>
    </lineage>
</organism>
<name>A0ABV2XD79_9NOCA</name>
<dbReference type="CDD" id="cd14014">
    <property type="entry name" value="STKc_PknB_like"/>
    <property type="match status" value="1"/>
</dbReference>
<dbReference type="SMART" id="SM00220">
    <property type="entry name" value="S_TKc"/>
    <property type="match status" value="1"/>
</dbReference>
<gene>
    <name evidence="7" type="ORF">ABZ507_18265</name>
</gene>